<dbReference type="Proteomes" id="UP000281909">
    <property type="component" value="Chromosome"/>
</dbReference>
<name>A0A3S4SXG1_PSEFL</name>
<gene>
    <name evidence="1" type="ORF">NCTC9428_01055</name>
</gene>
<accession>A0A3S4SXG1</accession>
<evidence type="ECO:0000313" key="1">
    <source>
        <dbReference type="EMBL" id="VEF09020.1"/>
    </source>
</evidence>
<organism evidence="1 2">
    <name type="scientific">Pseudomonas fluorescens</name>
    <dbReference type="NCBI Taxonomy" id="294"/>
    <lineage>
        <taxon>Bacteria</taxon>
        <taxon>Pseudomonadati</taxon>
        <taxon>Pseudomonadota</taxon>
        <taxon>Gammaproteobacteria</taxon>
        <taxon>Pseudomonadales</taxon>
        <taxon>Pseudomonadaceae</taxon>
        <taxon>Pseudomonas</taxon>
    </lineage>
</organism>
<dbReference type="EMBL" id="LR134318">
    <property type="protein sequence ID" value="VEF09020.1"/>
    <property type="molecule type" value="Genomic_DNA"/>
</dbReference>
<reference evidence="1 2" key="1">
    <citation type="submission" date="2018-12" db="EMBL/GenBank/DDBJ databases">
        <authorList>
            <consortium name="Pathogen Informatics"/>
        </authorList>
    </citation>
    <scope>NUCLEOTIDE SEQUENCE [LARGE SCALE GENOMIC DNA]</scope>
    <source>
        <strain evidence="1 2">NCTC9428</strain>
    </source>
</reference>
<sequence length="90" mass="10472">MTQLESRHNSNNQLIRHHKLNLPLLDPLNLPRLTNKRLTAVQWPKLTRSKHLPRTVVIVTNPPTTRSEHSVLDHLDMTVRNKKPELVHDA</sequence>
<proteinExistence type="predicted"/>
<protein>
    <submittedName>
        <fullName evidence="1">Uncharacterized protein</fullName>
    </submittedName>
</protein>
<dbReference type="AlphaFoldDB" id="A0A3S4SXG1"/>
<evidence type="ECO:0000313" key="2">
    <source>
        <dbReference type="Proteomes" id="UP000281909"/>
    </source>
</evidence>